<evidence type="ECO:0000313" key="9">
    <source>
        <dbReference type="Proteomes" id="UP000094285"/>
    </source>
</evidence>
<dbReference type="FunFam" id="1.25.40.190:FF:000003">
    <property type="entry name" value="Actin-related protein 2/3 complex subunit 5"/>
    <property type="match status" value="1"/>
</dbReference>
<evidence type="ECO:0000256" key="7">
    <source>
        <dbReference type="RuleBase" id="RU004301"/>
    </source>
</evidence>
<dbReference type="GO" id="GO:0000001">
    <property type="term" value="P:mitochondrion inheritance"/>
    <property type="evidence" value="ECO:0007669"/>
    <property type="project" value="EnsemblFungi"/>
</dbReference>
<dbReference type="PANTHER" id="PTHR12644">
    <property type="entry name" value="ARP2/3 COMPLEX 16 KD SUBUNIT P16-ARC"/>
    <property type="match status" value="1"/>
</dbReference>
<evidence type="ECO:0000256" key="1">
    <source>
        <dbReference type="ARBA" id="ARBA00004245"/>
    </source>
</evidence>
<evidence type="ECO:0000256" key="4">
    <source>
        <dbReference type="ARBA" id="ARBA00023212"/>
    </source>
</evidence>
<dbReference type="GO" id="GO:0030479">
    <property type="term" value="C:actin cortical patch"/>
    <property type="evidence" value="ECO:0007669"/>
    <property type="project" value="EnsemblFungi"/>
</dbReference>
<comment type="similarity">
    <text evidence="2 7">Belongs to the ARPC5 family.</text>
</comment>
<keyword evidence="4 7" id="KW-0206">Cytoskeleton</keyword>
<dbReference type="GO" id="GO:0051015">
    <property type="term" value="F:actin filament binding"/>
    <property type="evidence" value="ECO:0007669"/>
    <property type="project" value="EnsemblFungi"/>
</dbReference>
<protein>
    <recommendedName>
        <fullName evidence="5 7">Actin-related protein 2/3 complex subunit 5</fullName>
    </recommendedName>
</protein>
<evidence type="ECO:0000256" key="3">
    <source>
        <dbReference type="ARBA" id="ARBA00022490"/>
    </source>
</evidence>
<dbReference type="AlphaFoldDB" id="A0A1E4SP36"/>
<evidence type="ECO:0000256" key="2">
    <source>
        <dbReference type="ARBA" id="ARBA00006084"/>
    </source>
</evidence>
<comment type="subcellular location">
    <subcellularLocation>
        <location evidence="1">Cytoplasm</location>
        <location evidence="1">Cytoskeleton</location>
    </subcellularLocation>
</comment>
<keyword evidence="9" id="KW-1185">Reference proteome</keyword>
<dbReference type="GO" id="GO:0005885">
    <property type="term" value="C:Arp2/3 protein complex"/>
    <property type="evidence" value="ECO:0007669"/>
    <property type="project" value="EnsemblFungi"/>
</dbReference>
<dbReference type="STRING" id="984487.A0A1E4SP36"/>
<evidence type="ECO:0000256" key="6">
    <source>
        <dbReference type="ARBA" id="ARBA00060329"/>
    </source>
</evidence>
<dbReference type="EMBL" id="KV453910">
    <property type="protein sequence ID" value="ODV81256.1"/>
    <property type="molecule type" value="Genomic_DNA"/>
</dbReference>
<accession>A0A1E4SP36</accession>
<dbReference type="GO" id="GO:0044396">
    <property type="term" value="P:actin cortical patch organization"/>
    <property type="evidence" value="ECO:0007669"/>
    <property type="project" value="EnsemblFungi"/>
</dbReference>
<dbReference type="GO" id="GO:0034314">
    <property type="term" value="P:Arp2/3 complex-mediated actin nucleation"/>
    <property type="evidence" value="ECO:0007669"/>
    <property type="project" value="EnsemblFungi"/>
</dbReference>
<dbReference type="RefSeq" id="XP_020066378.1">
    <property type="nucleotide sequence ID" value="XM_020206618.1"/>
</dbReference>
<dbReference type="Gene3D" id="1.25.40.190">
    <property type="entry name" value="Actin-related protein 2/3 complex subunit 5"/>
    <property type="match status" value="1"/>
</dbReference>
<dbReference type="InterPro" id="IPR006789">
    <property type="entry name" value="ARPC5"/>
</dbReference>
<dbReference type="GO" id="GO:0043332">
    <property type="term" value="C:mating projection tip"/>
    <property type="evidence" value="ECO:0007669"/>
    <property type="project" value="EnsemblFungi"/>
</dbReference>
<keyword evidence="3" id="KW-0963">Cytoplasm</keyword>
<comment type="function">
    <text evidence="6">Functions as a component of the Arp2/3 complex which is involved in regulation of actin polymerization and together with an activating nucleation-promoting factor (NPF) mediates the formation of branched actin networks.</text>
</comment>
<sequence>MEDWRRIDIDQFDGDHLTPQELIPELPETSHDEIVALSKQIRSALTSGQFSEALALALDSPPYNASDATKSLHSDTVFETLCSIKNNRSDLSGIIKQLSPSQQDNLVKYLYRNMATPAGAKQGGLLLNWFEKTVEITGLGPVVRYMSDRRTV</sequence>
<dbReference type="GO" id="GO:0030833">
    <property type="term" value="P:regulation of actin filament polymerization"/>
    <property type="evidence" value="ECO:0007669"/>
    <property type="project" value="InterPro"/>
</dbReference>
<dbReference type="OrthoDB" id="429520at2759"/>
<dbReference type="GeneID" id="30980755"/>
<proteinExistence type="inferred from homology"/>
<dbReference type="GO" id="GO:0003729">
    <property type="term" value="F:mRNA binding"/>
    <property type="evidence" value="ECO:0007669"/>
    <property type="project" value="EnsemblFungi"/>
</dbReference>
<dbReference type="GO" id="GO:0030674">
    <property type="term" value="F:protein-macromolecule adaptor activity"/>
    <property type="evidence" value="ECO:0007669"/>
    <property type="project" value="EnsemblFungi"/>
</dbReference>
<dbReference type="Pfam" id="PF04699">
    <property type="entry name" value="P16-Arc"/>
    <property type="match status" value="1"/>
</dbReference>
<evidence type="ECO:0000313" key="8">
    <source>
        <dbReference type="EMBL" id="ODV81256.1"/>
    </source>
</evidence>
<dbReference type="PIRSF" id="PIRSF039096">
    <property type="entry name" value="p16-ARC"/>
    <property type="match status" value="1"/>
</dbReference>
<name>A0A1E4SP36_9ASCO</name>
<dbReference type="SUPFAM" id="SSF69103">
    <property type="entry name" value="Arp2/3 complex 16 kDa subunit ARPC5"/>
    <property type="match status" value="1"/>
</dbReference>
<reference evidence="9" key="1">
    <citation type="submission" date="2016-05" db="EMBL/GenBank/DDBJ databases">
        <title>Comparative genomics of biotechnologically important yeasts.</title>
        <authorList>
            <consortium name="DOE Joint Genome Institute"/>
            <person name="Riley R."/>
            <person name="Haridas S."/>
            <person name="Wolfe K.H."/>
            <person name="Lopes M.R."/>
            <person name="Hittinger C.T."/>
            <person name="Goker M."/>
            <person name="Salamov A."/>
            <person name="Wisecaver J."/>
            <person name="Long T.M."/>
            <person name="Aerts A.L."/>
            <person name="Barry K."/>
            <person name="Choi C."/>
            <person name="Clum A."/>
            <person name="Coughlan A.Y."/>
            <person name="Deshpande S."/>
            <person name="Douglass A.P."/>
            <person name="Hanson S.J."/>
            <person name="Klenk H.-P."/>
            <person name="Labutti K."/>
            <person name="Lapidus A."/>
            <person name="Lindquist E."/>
            <person name="Lipzen A."/>
            <person name="Meier-Kolthoff J.P."/>
            <person name="Ohm R.A."/>
            <person name="Otillar R.P."/>
            <person name="Pangilinan J."/>
            <person name="Peng Y."/>
            <person name="Rokas A."/>
            <person name="Rosa C.A."/>
            <person name="Scheuner C."/>
            <person name="Sibirny A.A."/>
            <person name="Slot J.C."/>
            <person name="Stielow J.B."/>
            <person name="Sun H."/>
            <person name="Kurtzman C.P."/>
            <person name="Blackwell M."/>
            <person name="Grigoriev I.V."/>
            <person name="Jeffries T.W."/>
        </authorList>
    </citation>
    <scope>NUCLEOTIDE SEQUENCE [LARGE SCALE GENOMIC DNA]</scope>
    <source>
        <strain evidence="9">NRRL Y-17324</strain>
    </source>
</reference>
<organism evidence="8 9">
    <name type="scientific">Suhomyces tanzawaensis NRRL Y-17324</name>
    <dbReference type="NCBI Taxonomy" id="984487"/>
    <lineage>
        <taxon>Eukaryota</taxon>
        <taxon>Fungi</taxon>
        <taxon>Dikarya</taxon>
        <taxon>Ascomycota</taxon>
        <taxon>Saccharomycotina</taxon>
        <taxon>Pichiomycetes</taxon>
        <taxon>Debaryomycetaceae</taxon>
        <taxon>Suhomyces</taxon>
    </lineage>
</organism>
<dbReference type="InterPro" id="IPR036743">
    <property type="entry name" value="ARPC5_sf"/>
</dbReference>
<gene>
    <name evidence="8" type="ORF">CANTADRAFT_20784</name>
</gene>
<dbReference type="Proteomes" id="UP000094285">
    <property type="component" value="Unassembled WGS sequence"/>
</dbReference>
<evidence type="ECO:0000256" key="5">
    <source>
        <dbReference type="ARBA" id="ARBA00040214"/>
    </source>
</evidence>
<comment type="function">
    <text evidence="7">Functions as component of the Arp2/3 complex which is involved in regulation of actin polymerization and together with an activating nucleation-promoting factor (NPF) mediates the formation of branched actin networks. Arp2/3 complex plays a critical role in the control of cell morphogenesis via the modulation of cell polarity development.</text>
</comment>